<evidence type="ECO:0000313" key="2">
    <source>
        <dbReference type="Proteomes" id="UP000477680"/>
    </source>
</evidence>
<dbReference type="Proteomes" id="UP000477680">
    <property type="component" value="Chromosome"/>
</dbReference>
<organism evidence="1 2">
    <name type="scientific">Kineobactrum salinum</name>
    <dbReference type="NCBI Taxonomy" id="2708301"/>
    <lineage>
        <taxon>Bacteria</taxon>
        <taxon>Pseudomonadati</taxon>
        <taxon>Pseudomonadota</taxon>
        <taxon>Gammaproteobacteria</taxon>
        <taxon>Cellvibrionales</taxon>
        <taxon>Halieaceae</taxon>
        <taxon>Kineobactrum</taxon>
    </lineage>
</organism>
<accession>A0A6C0U1V7</accession>
<dbReference type="SUPFAM" id="SSF54909">
    <property type="entry name" value="Dimeric alpha+beta barrel"/>
    <property type="match status" value="2"/>
</dbReference>
<dbReference type="PANTHER" id="PTHR33336">
    <property type="entry name" value="QUINOL MONOOXYGENASE YGIN-RELATED"/>
    <property type="match status" value="1"/>
</dbReference>
<dbReference type="GO" id="GO:0003824">
    <property type="term" value="F:catalytic activity"/>
    <property type="evidence" value="ECO:0007669"/>
    <property type="project" value="TreeGrafter"/>
</dbReference>
<dbReference type="PANTHER" id="PTHR33336:SF15">
    <property type="entry name" value="ABM DOMAIN-CONTAINING PROTEIN"/>
    <property type="match status" value="1"/>
</dbReference>
<name>A0A6C0U1V7_9GAMM</name>
<dbReference type="EMBL" id="CP048711">
    <property type="protein sequence ID" value="QIB64977.1"/>
    <property type="molecule type" value="Genomic_DNA"/>
</dbReference>
<dbReference type="RefSeq" id="WP_163494226.1">
    <property type="nucleotide sequence ID" value="NZ_CP048711.1"/>
</dbReference>
<protein>
    <recommendedName>
        <fullName evidence="3">ABM domain-containing protein</fullName>
    </recommendedName>
</protein>
<dbReference type="InterPro" id="IPR050744">
    <property type="entry name" value="AI-2_Isomerase_LsrG"/>
</dbReference>
<evidence type="ECO:0008006" key="3">
    <source>
        <dbReference type="Google" id="ProtNLM"/>
    </source>
</evidence>
<proteinExistence type="predicted"/>
<dbReference type="AlphaFoldDB" id="A0A6C0U1V7"/>
<gene>
    <name evidence="1" type="ORF">G3T16_05765</name>
</gene>
<reference evidence="1 2" key="1">
    <citation type="submission" date="2020-02" db="EMBL/GenBank/DDBJ databases">
        <title>Genome sequencing for Kineobactrum sp. M2.</title>
        <authorList>
            <person name="Park S.-J."/>
        </authorList>
    </citation>
    <scope>NUCLEOTIDE SEQUENCE [LARGE SCALE GENOMIC DNA]</scope>
    <source>
        <strain evidence="1 2">M2</strain>
    </source>
</reference>
<dbReference type="KEGG" id="kim:G3T16_05765"/>
<sequence>MKVVPYPDHWMSHKPMPEMKGKCLGIFAHCFVENGAQETIRDVYRTIVDVAIEEKTCTVLSGSQSLVMPNHNLLYEEWTDYDEFFEVQMARTYRKGFLRWLDPIRNGPVSPEFTEMFHSSGKHPFNVAHHAYTLVQSVHIAPGREEDARQLFIRHVDDVGQDSKNVLANIHQSLNNPQHFLLYEIWSDFSHLVENELISERRDELQVRFNALKDNALPEPAMEIFQIYYDPDKYVPPDQFF</sequence>
<dbReference type="Gene3D" id="3.30.70.100">
    <property type="match status" value="2"/>
</dbReference>
<keyword evidence="2" id="KW-1185">Reference proteome</keyword>
<dbReference type="InterPro" id="IPR011008">
    <property type="entry name" value="Dimeric_a/b-barrel"/>
</dbReference>
<evidence type="ECO:0000313" key="1">
    <source>
        <dbReference type="EMBL" id="QIB64977.1"/>
    </source>
</evidence>